<dbReference type="GO" id="GO:0046870">
    <property type="term" value="F:cadmium ion binding"/>
    <property type="evidence" value="ECO:0007669"/>
    <property type="project" value="TreeGrafter"/>
</dbReference>
<dbReference type="Proteomes" id="UP000188273">
    <property type="component" value="Chromosome"/>
</dbReference>
<organism evidence="2 3">
    <name type="scientific">Sedimentisphaera cyanobacteriorum</name>
    <dbReference type="NCBI Taxonomy" id="1940790"/>
    <lineage>
        <taxon>Bacteria</taxon>
        <taxon>Pseudomonadati</taxon>
        <taxon>Planctomycetota</taxon>
        <taxon>Phycisphaerae</taxon>
        <taxon>Sedimentisphaerales</taxon>
        <taxon>Sedimentisphaeraceae</taxon>
        <taxon>Sedimentisphaera</taxon>
    </lineage>
</organism>
<dbReference type="KEGG" id="pbu:L21SP3_01154"/>
<dbReference type="EMBL" id="CP019633">
    <property type="protein sequence ID" value="AQQ09350.1"/>
    <property type="molecule type" value="Genomic_DNA"/>
</dbReference>
<dbReference type="Pfam" id="PF02151">
    <property type="entry name" value="UVR"/>
    <property type="match status" value="1"/>
</dbReference>
<accession>A0A1Q2HPP9</accession>
<dbReference type="PROSITE" id="PS50151">
    <property type="entry name" value="UVR"/>
    <property type="match status" value="1"/>
</dbReference>
<dbReference type="STRING" id="1940790.L21SP3_01154"/>
<evidence type="ECO:0000313" key="2">
    <source>
        <dbReference type="EMBL" id="AQQ09350.1"/>
    </source>
</evidence>
<dbReference type="AlphaFoldDB" id="A0A1Q2HPP9"/>
<name>A0A1Q2HPP9_9BACT</name>
<dbReference type="PIRSF" id="PIRSF015034">
    <property type="entry name" value="YacH"/>
    <property type="match status" value="1"/>
</dbReference>
<proteinExistence type="predicted"/>
<dbReference type="PANTHER" id="PTHR38430:SF1">
    <property type="entry name" value="PROTEIN-ARGININE KINASE ACTIVATOR PROTEIN"/>
    <property type="match status" value="1"/>
</dbReference>
<gene>
    <name evidence="2" type="ORF">L21SP3_01154</name>
</gene>
<evidence type="ECO:0000313" key="3">
    <source>
        <dbReference type="Proteomes" id="UP000188273"/>
    </source>
</evidence>
<reference evidence="3" key="1">
    <citation type="submission" date="2017-02" db="EMBL/GenBank/DDBJ databases">
        <title>Comparative genomics and description of representatives of a novel lineage of planctomycetes thriving in anoxic sediments.</title>
        <authorList>
            <person name="Spring S."/>
            <person name="Bunk B."/>
            <person name="Sproer C."/>
            <person name="Klenk H.-P."/>
        </authorList>
    </citation>
    <scope>NUCLEOTIDE SEQUENCE [LARGE SCALE GENOMIC DNA]</scope>
    <source>
        <strain evidence="3">L21-RPul-D3</strain>
    </source>
</reference>
<sequence length="168" mass="18782">MLCQRCNKRPASVHMAEYINGKQREVHFCEKCVQETLSEALNGGSLSEMMGKLIGSVSPEAGGEEKTKSPAEQKNYECPVCGETYSGFTRDTLLGCPEDYFVFSNKISDVLSNTEIENPVHSGKLPSKSLEDTVNENIRQTLNIRIEKALENEDYESAAQIRDRLRSL</sequence>
<dbReference type="GO" id="GO:1990169">
    <property type="term" value="P:stress response to copper ion"/>
    <property type="evidence" value="ECO:0007669"/>
    <property type="project" value="TreeGrafter"/>
</dbReference>
<dbReference type="GO" id="GO:0005507">
    <property type="term" value="F:copper ion binding"/>
    <property type="evidence" value="ECO:0007669"/>
    <property type="project" value="TreeGrafter"/>
</dbReference>
<evidence type="ECO:0000259" key="1">
    <source>
        <dbReference type="PROSITE" id="PS50151"/>
    </source>
</evidence>
<protein>
    <recommendedName>
        <fullName evidence="1">UVR domain-containing protein</fullName>
    </recommendedName>
</protein>
<dbReference type="PANTHER" id="PTHR38430">
    <property type="entry name" value="PROTEIN-ARGININE KINASE ACTIVATOR PROTEIN"/>
    <property type="match status" value="1"/>
</dbReference>
<dbReference type="GO" id="GO:0008270">
    <property type="term" value="F:zinc ion binding"/>
    <property type="evidence" value="ECO:0007669"/>
    <property type="project" value="TreeGrafter"/>
</dbReference>
<feature type="domain" description="UVR" evidence="1">
    <location>
        <begin position="136"/>
        <end position="168"/>
    </location>
</feature>
<dbReference type="GO" id="GO:0050897">
    <property type="term" value="F:cobalt ion binding"/>
    <property type="evidence" value="ECO:0007669"/>
    <property type="project" value="TreeGrafter"/>
</dbReference>
<dbReference type="GO" id="GO:1990170">
    <property type="term" value="P:stress response to cadmium ion"/>
    <property type="evidence" value="ECO:0007669"/>
    <property type="project" value="TreeGrafter"/>
</dbReference>
<keyword evidence="3" id="KW-1185">Reference proteome</keyword>
<dbReference type="InterPro" id="IPR025542">
    <property type="entry name" value="YacH"/>
</dbReference>
<dbReference type="InterPro" id="IPR001943">
    <property type="entry name" value="UVR_dom"/>
</dbReference>